<keyword evidence="3" id="KW-1185">Reference proteome</keyword>
<reference evidence="2 3" key="1">
    <citation type="submission" date="2019-03" db="EMBL/GenBank/DDBJ databases">
        <title>Genomic Encyclopedia of Type Strains, Phase IV (KMG-IV): sequencing the most valuable type-strain genomes for metagenomic binning, comparative biology and taxonomic classification.</title>
        <authorList>
            <person name="Goeker M."/>
        </authorList>
    </citation>
    <scope>NUCLEOTIDE SEQUENCE [LARGE SCALE GENOMIC DNA]</scope>
    <source>
        <strain evidence="2 3">DSM 21667</strain>
    </source>
</reference>
<evidence type="ECO:0000313" key="3">
    <source>
        <dbReference type="Proteomes" id="UP000295293"/>
    </source>
</evidence>
<feature type="chain" id="PRO_5020180848" evidence="1">
    <location>
        <begin position="27"/>
        <end position="171"/>
    </location>
</feature>
<sequence length="171" mass="19112">MTRHFAASCRLVAFALFSLLPVASQAGGCVAKDPAGTVQWVFEHASQFYVHNEGSPRYLSPELYKLLKRDWKCQEPGELCAIEADPWTNAQDGSLLKPVTYRITAETAQSASVELSAVFGWEDQPQENKPTTVTLNLVRADAKKGCWLLDDIRHDKDSFKRQLSAYGYEAQ</sequence>
<name>A0A4R6Z9X9_9GAMM</name>
<dbReference type="AlphaFoldDB" id="A0A4R6Z9X9"/>
<feature type="signal peptide" evidence="1">
    <location>
        <begin position="1"/>
        <end position="26"/>
    </location>
</feature>
<dbReference type="EMBL" id="SNZH01000001">
    <property type="protein sequence ID" value="TDR48469.1"/>
    <property type="molecule type" value="Genomic_DNA"/>
</dbReference>
<keyword evidence="1" id="KW-0732">Signal</keyword>
<proteinExistence type="predicted"/>
<protein>
    <submittedName>
        <fullName evidence="2">Uncharacterized protein DUF3828</fullName>
    </submittedName>
</protein>
<organism evidence="2 3">
    <name type="scientific">Tahibacter aquaticus</name>
    <dbReference type="NCBI Taxonomy" id="520092"/>
    <lineage>
        <taxon>Bacteria</taxon>
        <taxon>Pseudomonadati</taxon>
        <taxon>Pseudomonadota</taxon>
        <taxon>Gammaproteobacteria</taxon>
        <taxon>Lysobacterales</taxon>
        <taxon>Rhodanobacteraceae</taxon>
        <taxon>Tahibacter</taxon>
    </lineage>
</organism>
<comment type="caution">
    <text evidence="2">The sequence shown here is derived from an EMBL/GenBank/DDBJ whole genome shotgun (WGS) entry which is preliminary data.</text>
</comment>
<dbReference type="RefSeq" id="WP_166653785.1">
    <property type="nucleotide sequence ID" value="NZ_SNZH01000001.1"/>
</dbReference>
<dbReference type="Proteomes" id="UP000295293">
    <property type="component" value="Unassembled WGS sequence"/>
</dbReference>
<accession>A0A4R6Z9X9</accession>
<dbReference type="Gene3D" id="3.10.450.50">
    <property type="match status" value="1"/>
</dbReference>
<gene>
    <name evidence="2" type="ORF">DFR29_10189</name>
</gene>
<evidence type="ECO:0000313" key="2">
    <source>
        <dbReference type="EMBL" id="TDR48469.1"/>
    </source>
</evidence>
<evidence type="ECO:0000256" key="1">
    <source>
        <dbReference type="SAM" id="SignalP"/>
    </source>
</evidence>